<sequence>MANTSVERLGAVTGEYHYVHEVSGPGIKINKVVKTPWTSRLCPGPAAQSPPVTATVSLALVTVQVREMPSRFRESSGFSFVPFLVLVSHRLLLRVVILCLNPPQVPHHTGNLLHSLVAACPPFWGTVPRGGERVHYASLALRGPEDTVRASTPTCSRSPRGNAIHPVPSDRRSSSPHAQADTAHPPHGARPQHSRSRCSHTRAFHHRHHGPPGFLRMAVLIFEGFVCHLRHHFVIPATAPPPTPTTPPPTPHHHTHTHTPHTTLTLTEIT</sequence>
<evidence type="ECO:0000313" key="3">
    <source>
        <dbReference type="Proteomes" id="UP001153269"/>
    </source>
</evidence>
<dbReference type="Proteomes" id="UP001153269">
    <property type="component" value="Unassembled WGS sequence"/>
</dbReference>
<feature type="region of interest" description="Disordered" evidence="1">
    <location>
        <begin position="238"/>
        <end position="270"/>
    </location>
</feature>
<name>A0A9N7YSQ3_PLEPL</name>
<feature type="compositionally biased region" description="Polar residues" evidence="1">
    <location>
        <begin position="149"/>
        <end position="159"/>
    </location>
</feature>
<evidence type="ECO:0000313" key="2">
    <source>
        <dbReference type="EMBL" id="CAB1436657.1"/>
    </source>
</evidence>
<keyword evidence="3" id="KW-1185">Reference proteome</keyword>
<feature type="compositionally biased region" description="Pro residues" evidence="1">
    <location>
        <begin position="238"/>
        <end position="250"/>
    </location>
</feature>
<comment type="caution">
    <text evidence="2">The sequence shown here is derived from an EMBL/GenBank/DDBJ whole genome shotgun (WGS) entry which is preliminary data.</text>
</comment>
<dbReference type="EMBL" id="CADEAL010001919">
    <property type="protein sequence ID" value="CAB1436657.1"/>
    <property type="molecule type" value="Genomic_DNA"/>
</dbReference>
<organism evidence="2 3">
    <name type="scientific">Pleuronectes platessa</name>
    <name type="common">European plaice</name>
    <dbReference type="NCBI Taxonomy" id="8262"/>
    <lineage>
        <taxon>Eukaryota</taxon>
        <taxon>Metazoa</taxon>
        <taxon>Chordata</taxon>
        <taxon>Craniata</taxon>
        <taxon>Vertebrata</taxon>
        <taxon>Euteleostomi</taxon>
        <taxon>Actinopterygii</taxon>
        <taxon>Neopterygii</taxon>
        <taxon>Teleostei</taxon>
        <taxon>Neoteleostei</taxon>
        <taxon>Acanthomorphata</taxon>
        <taxon>Carangaria</taxon>
        <taxon>Pleuronectiformes</taxon>
        <taxon>Pleuronectoidei</taxon>
        <taxon>Pleuronectidae</taxon>
        <taxon>Pleuronectes</taxon>
    </lineage>
</organism>
<dbReference type="AlphaFoldDB" id="A0A9N7YSQ3"/>
<gene>
    <name evidence="2" type="ORF">PLEPLA_LOCUS24690</name>
</gene>
<proteinExistence type="predicted"/>
<feature type="compositionally biased region" description="Basic residues" evidence="1">
    <location>
        <begin position="190"/>
        <end position="210"/>
    </location>
</feature>
<accession>A0A9N7YSQ3</accession>
<feature type="compositionally biased region" description="Low complexity" evidence="1">
    <location>
        <begin position="260"/>
        <end position="270"/>
    </location>
</feature>
<reference evidence="2" key="1">
    <citation type="submission" date="2020-03" db="EMBL/GenBank/DDBJ databases">
        <authorList>
            <person name="Weist P."/>
        </authorList>
    </citation>
    <scope>NUCLEOTIDE SEQUENCE</scope>
</reference>
<evidence type="ECO:0000256" key="1">
    <source>
        <dbReference type="SAM" id="MobiDB-lite"/>
    </source>
</evidence>
<protein>
    <submittedName>
        <fullName evidence="2">Uncharacterized protein</fullName>
    </submittedName>
</protein>
<feature type="region of interest" description="Disordered" evidence="1">
    <location>
        <begin position="145"/>
        <end position="210"/>
    </location>
</feature>